<evidence type="ECO:0000256" key="1">
    <source>
        <dbReference type="ARBA" id="ARBA00009776"/>
    </source>
</evidence>
<dbReference type="GO" id="GO:0006233">
    <property type="term" value="P:dTDP biosynthetic process"/>
    <property type="evidence" value="ECO:0007669"/>
    <property type="project" value="TreeGrafter"/>
</dbReference>
<proteinExistence type="inferred from homology"/>
<dbReference type="GO" id="GO:0006235">
    <property type="term" value="P:dTTP biosynthetic process"/>
    <property type="evidence" value="ECO:0007669"/>
    <property type="project" value="TreeGrafter"/>
</dbReference>
<keyword evidence="3" id="KW-0067">ATP-binding</keyword>
<dbReference type="InterPro" id="IPR039430">
    <property type="entry name" value="Thymidylate_kin-like_dom"/>
</dbReference>
<gene>
    <name evidence="5" type="ORF">PHYEVI_LOCUS5992</name>
</gene>
<evidence type="ECO:0000313" key="5">
    <source>
        <dbReference type="EMBL" id="CAG9859618.1"/>
    </source>
</evidence>
<evidence type="ECO:0000259" key="4">
    <source>
        <dbReference type="Pfam" id="PF02223"/>
    </source>
</evidence>
<evidence type="ECO:0000313" key="6">
    <source>
        <dbReference type="Proteomes" id="UP001153712"/>
    </source>
</evidence>
<evidence type="ECO:0000256" key="2">
    <source>
        <dbReference type="ARBA" id="ARBA00022741"/>
    </source>
</evidence>
<evidence type="ECO:0000256" key="3">
    <source>
        <dbReference type="ARBA" id="ARBA00022840"/>
    </source>
</evidence>
<dbReference type="PANTHER" id="PTHR10344">
    <property type="entry name" value="THYMIDYLATE KINASE"/>
    <property type="match status" value="1"/>
</dbReference>
<dbReference type="GO" id="GO:0005739">
    <property type="term" value="C:mitochondrion"/>
    <property type="evidence" value="ECO:0007669"/>
    <property type="project" value="TreeGrafter"/>
</dbReference>
<dbReference type="GO" id="GO:0004550">
    <property type="term" value="F:nucleoside diphosphate kinase activity"/>
    <property type="evidence" value="ECO:0007669"/>
    <property type="project" value="TreeGrafter"/>
</dbReference>
<accession>A0A9N9XRX1</accession>
<reference evidence="5" key="1">
    <citation type="submission" date="2022-01" db="EMBL/GenBank/DDBJ databases">
        <authorList>
            <person name="King R."/>
        </authorList>
    </citation>
    <scope>NUCLEOTIDE SEQUENCE</scope>
</reference>
<keyword evidence="2" id="KW-0547">Nucleotide-binding</keyword>
<sequence>MTVLGVVVPKRTLILTRILDKAKVLDLNIILKMKTPLLFKTVESILEVLQRPEHKSPVVQELLSIYEDAKEKKEKFDAPGEAKQHPLIIFEGLDGSGKSTTVKLFAKQINAIKWQTPPESISHLRNLLDDDINLRTAFYSLGNYIAALEVQLLLRTSPVVMDRYWHSTASFAIAQAVHDYKGEYEMPAKGNEIYNFPEDLFKPDLVMLLNVTEQIRIQRLSRRTSFTTQELLLKNSDEFRNNVILAYRNMSNPGVVFINANSKPKDVIDNCLVHVNPLLEKN</sequence>
<dbReference type="Proteomes" id="UP001153712">
    <property type="component" value="Chromosome 2"/>
</dbReference>
<dbReference type="Gene3D" id="3.40.50.300">
    <property type="entry name" value="P-loop containing nucleotide triphosphate hydrolases"/>
    <property type="match status" value="1"/>
</dbReference>
<dbReference type="SUPFAM" id="SSF52540">
    <property type="entry name" value="P-loop containing nucleoside triphosphate hydrolases"/>
    <property type="match status" value="1"/>
</dbReference>
<dbReference type="EMBL" id="OU900095">
    <property type="protein sequence ID" value="CAG9859618.1"/>
    <property type="molecule type" value="Genomic_DNA"/>
</dbReference>
<feature type="domain" description="Thymidylate kinase-like" evidence="4">
    <location>
        <begin position="90"/>
        <end position="267"/>
    </location>
</feature>
<protein>
    <recommendedName>
        <fullName evidence="4">Thymidylate kinase-like domain-containing protein</fullName>
    </recommendedName>
</protein>
<comment type="similarity">
    <text evidence="1">Belongs to the thymidylate kinase family.</text>
</comment>
<dbReference type="GO" id="GO:0004798">
    <property type="term" value="F:dTMP kinase activity"/>
    <property type="evidence" value="ECO:0007669"/>
    <property type="project" value="TreeGrafter"/>
</dbReference>
<dbReference type="InterPro" id="IPR027417">
    <property type="entry name" value="P-loop_NTPase"/>
</dbReference>
<dbReference type="PANTHER" id="PTHR10344:SF4">
    <property type="entry name" value="UMP-CMP KINASE 2, MITOCHONDRIAL"/>
    <property type="match status" value="1"/>
</dbReference>
<dbReference type="GO" id="GO:0006227">
    <property type="term" value="P:dUDP biosynthetic process"/>
    <property type="evidence" value="ECO:0007669"/>
    <property type="project" value="TreeGrafter"/>
</dbReference>
<organism evidence="5 6">
    <name type="scientific">Phyllotreta striolata</name>
    <name type="common">Striped flea beetle</name>
    <name type="synonym">Crioceris striolata</name>
    <dbReference type="NCBI Taxonomy" id="444603"/>
    <lineage>
        <taxon>Eukaryota</taxon>
        <taxon>Metazoa</taxon>
        <taxon>Ecdysozoa</taxon>
        <taxon>Arthropoda</taxon>
        <taxon>Hexapoda</taxon>
        <taxon>Insecta</taxon>
        <taxon>Pterygota</taxon>
        <taxon>Neoptera</taxon>
        <taxon>Endopterygota</taxon>
        <taxon>Coleoptera</taxon>
        <taxon>Polyphaga</taxon>
        <taxon>Cucujiformia</taxon>
        <taxon>Chrysomeloidea</taxon>
        <taxon>Chrysomelidae</taxon>
        <taxon>Galerucinae</taxon>
        <taxon>Alticini</taxon>
        <taxon>Phyllotreta</taxon>
    </lineage>
</organism>
<keyword evidence="6" id="KW-1185">Reference proteome</keyword>
<dbReference type="AlphaFoldDB" id="A0A9N9XRX1"/>
<dbReference type="GO" id="GO:0005524">
    <property type="term" value="F:ATP binding"/>
    <property type="evidence" value="ECO:0007669"/>
    <property type="project" value="UniProtKB-KW"/>
</dbReference>
<dbReference type="OrthoDB" id="425602at2759"/>
<dbReference type="Pfam" id="PF02223">
    <property type="entry name" value="Thymidylate_kin"/>
    <property type="match status" value="1"/>
</dbReference>
<name>A0A9N9XRX1_PHYSR</name>